<dbReference type="InterPro" id="IPR050708">
    <property type="entry name" value="T6SS_VgrG/RHS"/>
</dbReference>
<evidence type="ECO:0000313" key="3">
    <source>
        <dbReference type="EMBL" id="TXI27048.1"/>
    </source>
</evidence>
<dbReference type="AlphaFoldDB" id="A0A5C7VSB1"/>
<dbReference type="NCBIfam" id="TIGR01643">
    <property type="entry name" value="YD_repeat_2x"/>
    <property type="match status" value="4"/>
</dbReference>
<dbReference type="Pfam" id="PF25023">
    <property type="entry name" value="TEN_YD-shell"/>
    <property type="match status" value="1"/>
</dbReference>
<gene>
    <name evidence="3" type="ORF">E6Q60_10790</name>
</gene>
<dbReference type="InterPro" id="IPR006530">
    <property type="entry name" value="YD"/>
</dbReference>
<keyword evidence="1" id="KW-0677">Repeat</keyword>
<sequence>MTQYQYDAQGNLKQISDPLLHTVTHQFDALNRLTQTIDPANGRIRQERDALDQITRVSDPRDIATAYTYNGFGDVIQEVSADLGTTAYTYDSAGNVKTVLDARGVKHTYSWDALNRPIQRAHSAPAGVLATATIAWSYDTGVNGIGWLTGMTDESGSTGFGYDPYGRLLIKTQLVKLGNVNYARTVSYQYDSAGRASQMVYPSGVQISTLYGADSRPVEIRVNGQPLIGNIAYHRLR</sequence>
<accession>A0A5C7VSB1</accession>
<evidence type="ECO:0000259" key="2">
    <source>
        <dbReference type="Pfam" id="PF25023"/>
    </source>
</evidence>
<dbReference type="PANTHER" id="PTHR32305">
    <property type="match status" value="1"/>
</dbReference>
<proteinExistence type="predicted"/>
<evidence type="ECO:0000256" key="1">
    <source>
        <dbReference type="ARBA" id="ARBA00022737"/>
    </source>
</evidence>
<dbReference type="InterPro" id="IPR056823">
    <property type="entry name" value="TEN-like_YD-shell"/>
</dbReference>
<dbReference type="Pfam" id="PF05593">
    <property type="entry name" value="RHS_repeat"/>
    <property type="match status" value="1"/>
</dbReference>
<dbReference type="PANTHER" id="PTHR32305:SF15">
    <property type="entry name" value="PROTEIN RHSA-RELATED"/>
    <property type="match status" value="1"/>
</dbReference>
<organism evidence="3 4">
    <name type="scientific">Nitrosomonas oligotropha</name>
    <dbReference type="NCBI Taxonomy" id="42354"/>
    <lineage>
        <taxon>Bacteria</taxon>
        <taxon>Pseudomonadati</taxon>
        <taxon>Pseudomonadota</taxon>
        <taxon>Betaproteobacteria</taxon>
        <taxon>Nitrosomonadales</taxon>
        <taxon>Nitrosomonadaceae</taxon>
        <taxon>Nitrosomonas</taxon>
    </lineage>
</organism>
<protein>
    <submittedName>
        <fullName evidence="3">RHS repeat protein</fullName>
    </submittedName>
</protein>
<reference evidence="3 4" key="1">
    <citation type="submission" date="2018-09" db="EMBL/GenBank/DDBJ databases">
        <title>Metagenome Assembled Genomes from an Advanced Water Purification Facility.</title>
        <authorList>
            <person name="Stamps B.W."/>
            <person name="Spear J.R."/>
        </authorList>
    </citation>
    <scope>NUCLEOTIDE SEQUENCE [LARGE SCALE GENOMIC DNA]</scope>
    <source>
        <strain evidence="3">Bin_54_1</strain>
    </source>
</reference>
<dbReference type="Gene3D" id="2.180.10.10">
    <property type="entry name" value="RHS repeat-associated core"/>
    <property type="match status" value="1"/>
</dbReference>
<name>A0A5C7VSB1_9PROT</name>
<dbReference type="InterPro" id="IPR031325">
    <property type="entry name" value="RHS_repeat"/>
</dbReference>
<comment type="caution">
    <text evidence="3">The sequence shown here is derived from an EMBL/GenBank/DDBJ whole genome shotgun (WGS) entry which is preliminary data.</text>
</comment>
<evidence type="ECO:0000313" key="4">
    <source>
        <dbReference type="Proteomes" id="UP000321055"/>
    </source>
</evidence>
<dbReference type="EMBL" id="SSFX01000086">
    <property type="protein sequence ID" value="TXI27048.1"/>
    <property type="molecule type" value="Genomic_DNA"/>
</dbReference>
<dbReference type="Proteomes" id="UP000321055">
    <property type="component" value="Unassembled WGS sequence"/>
</dbReference>
<feature type="domain" description="Teneurin-like YD-shell" evidence="2">
    <location>
        <begin position="2"/>
        <end position="121"/>
    </location>
</feature>